<dbReference type="InterPro" id="IPR036259">
    <property type="entry name" value="MFS_trans_sf"/>
</dbReference>
<protein>
    <recommendedName>
        <fullName evidence="6">Major facilitator superfamily (MFS) profile domain-containing protein</fullName>
    </recommendedName>
</protein>
<dbReference type="AlphaFoldDB" id="A0A2P4ZQU8"/>
<name>A0A2P4ZQU8_9HYPO</name>
<evidence type="ECO:0000256" key="2">
    <source>
        <dbReference type="ARBA" id="ARBA00022692"/>
    </source>
</evidence>
<dbReference type="GeneID" id="29984520"/>
<feature type="transmembrane region" description="Helical" evidence="5">
    <location>
        <begin position="255"/>
        <end position="288"/>
    </location>
</feature>
<sequence length="481" mass="51197">MSQTNEICLTRLSGSELPSPADTIYPGPIEEAARIEVISMLPAVVERPAHALSKQRTITAIATLSTVSFLSSLSTGLLTIGLPRMAVEIGLPDYLIAWPSSVYTLASGSCLIIAGSIADVVGNRIVNTMGCFLVGCFIIACAVARTGIELIMFRAFQGIAVSLCLPTSVAIVASITTSGRQRNIGFSCLGFVQPIGFSLGLVLGGVLQDTAGWRVGWYICGGLTIALFFISLWALPVDEKIEGTVLLRLRRDVDWIGAILSSASLALLSYVLGTFTTVCLLVIFSYAVVNAMEFFCSLFFQNVQQLSALQASLRILPSLIVGALVQVSTGLLIHRVPAFYLLLVSMILSAGAPLLMATISIHQPYWFNAFFAQLVSPVSADILFTVGLLVVSEVFPARMQALAGAVFNTVAQFGTSVGLTIMAVIAASITDRSKIHDKNSPDALMSGYRASFWAAFTWMGLACVIGACGLRKIGMVGLKRD</sequence>
<dbReference type="PROSITE" id="PS50850">
    <property type="entry name" value="MFS"/>
    <property type="match status" value="1"/>
</dbReference>
<feature type="transmembrane region" description="Helical" evidence="5">
    <location>
        <begin position="94"/>
        <end position="118"/>
    </location>
</feature>
<feature type="transmembrane region" description="Helical" evidence="5">
    <location>
        <begin position="339"/>
        <end position="359"/>
    </location>
</feature>
<feature type="transmembrane region" description="Helical" evidence="5">
    <location>
        <begin position="308"/>
        <end position="327"/>
    </location>
</feature>
<evidence type="ECO:0000256" key="4">
    <source>
        <dbReference type="ARBA" id="ARBA00023136"/>
    </source>
</evidence>
<evidence type="ECO:0000313" key="7">
    <source>
        <dbReference type="EMBL" id="PON26656.1"/>
    </source>
</evidence>
<reference evidence="7 8" key="1">
    <citation type="journal article" date="2016" name="Genome Announc.">
        <title>Draft Whole-Genome Sequence of Trichoderma gamsii T6085, a Promising Biocontrol Agent of Fusarium Head Blight on Wheat.</title>
        <authorList>
            <person name="Baroncelli R."/>
            <person name="Zapparata A."/>
            <person name="Piaggeschi G."/>
            <person name="Sarrocco S."/>
            <person name="Vannacci G."/>
        </authorList>
    </citation>
    <scope>NUCLEOTIDE SEQUENCE [LARGE SCALE GENOMIC DNA]</scope>
    <source>
        <strain evidence="7 8">T6085</strain>
    </source>
</reference>
<dbReference type="InterPro" id="IPR020846">
    <property type="entry name" value="MFS_dom"/>
</dbReference>
<comment type="subcellular location">
    <subcellularLocation>
        <location evidence="1">Membrane</location>
        <topology evidence="1">Multi-pass membrane protein</topology>
    </subcellularLocation>
</comment>
<evidence type="ECO:0000259" key="6">
    <source>
        <dbReference type="PROSITE" id="PS50850"/>
    </source>
</evidence>
<feature type="transmembrane region" description="Helical" evidence="5">
    <location>
        <begin position="184"/>
        <end position="203"/>
    </location>
</feature>
<feature type="transmembrane region" description="Helical" evidence="5">
    <location>
        <begin position="151"/>
        <end position="172"/>
    </location>
</feature>
<feature type="transmembrane region" description="Helical" evidence="5">
    <location>
        <begin position="450"/>
        <end position="470"/>
    </location>
</feature>
<feature type="transmembrane region" description="Helical" evidence="5">
    <location>
        <begin position="57"/>
        <end position="82"/>
    </location>
</feature>
<proteinExistence type="predicted"/>
<dbReference type="Proteomes" id="UP000054821">
    <property type="component" value="Unassembled WGS sequence"/>
</dbReference>
<dbReference type="PANTHER" id="PTHR42718:SF10">
    <property type="entry name" value="TRANSPORTER, PUTATIVE (AFU_ORTHOLOGUE AFUA_8G06760)-RELATED"/>
    <property type="match status" value="1"/>
</dbReference>
<evidence type="ECO:0000313" key="8">
    <source>
        <dbReference type="Proteomes" id="UP000054821"/>
    </source>
</evidence>
<feature type="transmembrane region" description="Helical" evidence="5">
    <location>
        <begin position="215"/>
        <end position="235"/>
    </location>
</feature>
<dbReference type="PANTHER" id="PTHR42718">
    <property type="entry name" value="MAJOR FACILITATOR SUPERFAMILY MULTIDRUG TRANSPORTER MFSC"/>
    <property type="match status" value="1"/>
</dbReference>
<evidence type="ECO:0000256" key="3">
    <source>
        <dbReference type="ARBA" id="ARBA00022989"/>
    </source>
</evidence>
<accession>A0A2P4ZQU8</accession>
<dbReference type="Gene3D" id="1.20.1250.20">
    <property type="entry name" value="MFS general substrate transporter like domains"/>
    <property type="match status" value="1"/>
</dbReference>
<gene>
    <name evidence="7" type="ORF">TGAM01_v204666</name>
</gene>
<dbReference type="EMBL" id="JPDN02000013">
    <property type="protein sequence ID" value="PON26656.1"/>
    <property type="molecule type" value="Genomic_DNA"/>
</dbReference>
<evidence type="ECO:0000256" key="5">
    <source>
        <dbReference type="SAM" id="Phobius"/>
    </source>
</evidence>
<feature type="transmembrane region" description="Helical" evidence="5">
    <location>
        <begin position="402"/>
        <end position="430"/>
    </location>
</feature>
<feature type="transmembrane region" description="Helical" evidence="5">
    <location>
        <begin position="125"/>
        <end position="145"/>
    </location>
</feature>
<keyword evidence="3 5" id="KW-1133">Transmembrane helix</keyword>
<keyword evidence="4 5" id="KW-0472">Membrane</keyword>
<keyword evidence="8" id="KW-1185">Reference proteome</keyword>
<organism evidence="7 8">
    <name type="scientific">Trichoderma gamsii</name>
    <dbReference type="NCBI Taxonomy" id="398673"/>
    <lineage>
        <taxon>Eukaryota</taxon>
        <taxon>Fungi</taxon>
        <taxon>Dikarya</taxon>
        <taxon>Ascomycota</taxon>
        <taxon>Pezizomycotina</taxon>
        <taxon>Sordariomycetes</taxon>
        <taxon>Hypocreomycetidae</taxon>
        <taxon>Hypocreales</taxon>
        <taxon>Hypocreaceae</taxon>
        <taxon>Trichoderma</taxon>
    </lineage>
</organism>
<evidence type="ECO:0000256" key="1">
    <source>
        <dbReference type="ARBA" id="ARBA00004141"/>
    </source>
</evidence>
<dbReference type="InterPro" id="IPR011701">
    <property type="entry name" value="MFS"/>
</dbReference>
<dbReference type="SUPFAM" id="SSF103473">
    <property type="entry name" value="MFS general substrate transporter"/>
    <property type="match status" value="1"/>
</dbReference>
<comment type="caution">
    <text evidence="7">The sequence shown here is derived from an EMBL/GenBank/DDBJ whole genome shotgun (WGS) entry which is preliminary data.</text>
</comment>
<keyword evidence="2 5" id="KW-0812">Transmembrane</keyword>
<dbReference type="RefSeq" id="XP_024405822.1">
    <property type="nucleotide sequence ID" value="XM_024549482.1"/>
</dbReference>
<feature type="domain" description="Major facilitator superfamily (MFS) profile" evidence="6">
    <location>
        <begin position="60"/>
        <end position="478"/>
    </location>
</feature>
<dbReference type="Pfam" id="PF07690">
    <property type="entry name" value="MFS_1"/>
    <property type="match status" value="1"/>
</dbReference>
<feature type="transmembrane region" description="Helical" evidence="5">
    <location>
        <begin position="365"/>
        <end position="390"/>
    </location>
</feature>
<dbReference type="GO" id="GO:0016020">
    <property type="term" value="C:membrane"/>
    <property type="evidence" value="ECO:0007669"/>
    <property type="project" value="UniProtKB-SubCell"/>
</dbReference>
<dbReference type="GO" id="GO:0022857">
    <property type="term" value="F:transmembrane transporter activity"/>
    <property type="evidence" value="ECO:0007669"/>
    <property type="project" value="InterPro"/>
</dbReference>